<dbReference type="EMBL" id="CAVLEF010000079">
    <property type="protein sequence ID" value="CAK1550176.1"/>
    <property type="molecule type" value="Genomic_DNA"/>
</dbReference>
<proteinExistence type="predicted"/>
<accession>A0AAV1JQ08</accession>
<name>A0AAV1JQ08_9NEOP</name>
<dbReference type="InterPro" id="IPR011044">
    <property type="entry name" value="Quino_amine_DH_bsu"/>
</dbReference>
<dbReference type="Proteomes" id="UP001497472">
    <property type="component" value="Unassembled WGS sequence"/>
</dbReference>
<organism evidence="1 2">
    <name type="scientific">Leptosia nina</name>
    <dbReference type="NCBI Taxonomy" id="320188"/>
    <lineage>
        <taxon>Eukaryota</taxon>
        <taxon>Metazoa</taxon>
        <taxon>Ecdysozoa</taxon>
        <taxon>Arthropoda</taxon>
        <taxon>Hexapoda</taxon>
        <taxon>Insecta</taxon>
        <taxon>Pterygota</taxon>
        <taxon>Neoptera</taxon>
        <taxon>Endopterygota</taxon>
        <taxon>Lepidoptera</taxon>
        <taxon>Glossata</taxon>
        <taxon>Ditrysia</taxon>
        <taxon>Papilionoidea</taxon>
        <taxon>Pieridae</taxon>
        <taxon>Pierinae</taxon>
        <taxon>Leptosia</taxon>
    </lineage>
</organism>
<evidence type="ECO:0000313" key="2">
    <source>
        <dbReference type="Proteomes" id="UP001497472"/>
    </source>
</evidence>
<reference evidence="1 2" key="1">
    <citation type="submission" date="2023-11" db="EMBL/GenBank/DDBJ databases">
        <authorList>
            <person name="Okamura Y."/>
        </authorList>
    </citation>
    <scope>NUCLEOTIDE SEQUENCE [LARGE SCALE GENOMIC DNA]</scope>
</reference>
<gene>
    <name evidence="1" type="ORF">LNINA_LOCUS9414</name>
</gene>
<comment type="caution">
    <text evidence="1">The sequence shown here is derived from an EMBL/GenBank/DDBJ whole genome shotgun (WGS) entry which is preliminary data.</text>
</comment>
<dbReference type="SUPFAM" id="SSF50969">
    <property type="entry name" value="YVTN repeat-like/Quinoprotein amine dehydrogenase"/>
    <property type="match status" value="1"/>
</dbReference>
<evidence type="ECO:0000313" key="1">
    <source>
        <dbReference type="EMBL" id="CAK1550176.1"/>
    </source>
</evidence>
<protein>
    <submittedName>
        <fullName evidence="1">Uncharacterized protein</fullName>
    </submittedName>
</protein>
<sequence>MLLVVREPPRPSVQCRVANVRAPGAARTARRLQSSRRFFLICRHTICGGADTCVELGGGQRAVTAPSGEELWHRESWQTWTWQREAALSSTRWRLLEVAAVPSPPGQISSSNSLLHAALNSSNTRLAILAERAFLTVWERRPFVGRMRDEESCDCDEWRPMRSGTLSGARWGDGGSVAWAPSGDRLLVAGQMLLADRWEVVVLDPAIDCEGAGAVLCRSSCSAGTCPCWVNDWHFLTMHVRLLAPGHATTAVWLNSVAQATHSEHAGVLKLLLRVYNEAAANITHSIVAEVPTATERDDPQENVELRAAYYRCLRKRSGDEGRILVVCGGSREGVRGEARAALAWRLPEEVVVPPLRVSVPIVDRLRELRARRERQLEREEGAHLREEEVRSLCEPPFAECPLPGVALGVTLHPGGRCFWVSCSGGGVVCVSLPSLRVVQHLESPGTSLWSRFYRVQPHLNHDYVVSPRGDASGDVLVWSARSGRLAGTLRHDRPSIVALLPAPVTHSNCTKILCRSLLVLTTDALHVWHSRILM</sequence>
<dbReference type="AlphaFoldDB" id="A0AAV1JQ08"/>
<keyword evidence="2" id="KW-1185">Reference proteome</keyword>